<dbReference type="AlphaFoldDB" id="F0W9M2"/>
<name>F0W9M2_9STRA</name>
<sequence length="57" mass="6550">MYVQLVSTTGRPPWKGWYIQIGSVISPIVMEVSTERQMENTFQVNHCFLIVFGVETT</sequence>
<reference evidence="1" key="1">
    <citation type="journal article" date="2011" name="PLoS Biol.">
        <title>Gene gain and loss during evolution of obligate parasitism in the white rust pathogen of Arabidopsis thaliana.</title>
        <authorList>
            <person name="Kemen E."/>
            <person name="Gardiner A."/>
            <person name="Schultz-Larsen T."/>
            <person name="Kemen A.C."/>
            <person name="Balmuth A.L."/>
            <person name="Robert-Seilaniantz A."/>
            <person name="Bailey K."/>
            <person name="Holub E."/>
            <person name="Studholme D.J."/>
            <person name="Maclean D."/>
            <person name="Jones J.D."/>
        </authorList>
    </citation>
    <scope>NUCLEOTIDE SEQUENCE</scope>
</reference>
<evidence type="ECO:0000313" key="1">
    <source>
        <dbReference type="EMBL" id="CCA17840.1"/>
    </source>
</evidence>
<protein>
    <submittedName>
        <fullName evidence="1">AlNc14C41G3477 protein</fullName>
    </submittedName>
</protein>
<gene>
    <name evidence="1" type="primary">AlNc14C41G3477</name>
    <name evidence="1" type="ORF">ALNC14_039830</name>
</gene>
<organism evidence="1">
    <name type="scientific">Albugo laibachii Nc14</name>
    <dbReference type="NCBI Taxonomy" id="890382"/>
    <lineage>
        <taxon>Eukaryota</taxon>
        <taxon>Sar</taxon>
        <taxon>Stramenopiles</taxon>
        <taxon>Oomycota</taxon>
        <taxon>Peronosporomycetes</taxon>
        <taxon>Albuginales</taxon>
        <taxon>Albuginaceae</taxon>
        <taxon>Albugo</taxon>
    </lineage>
</organism>
<accession>F0W9M2</accession>
<dbReference type="EMBL" id="FR824086">
    <property type="protein sequence ID" value="CCA17840.1"/>
    <property type="molecule type" value="Genomic_DNA"/>
</dbReference>
<reference evidence="1" key="2">
    <citation type="submission" date="2011-02" db="EMBL/GenBank/DDBJ databases">
        <authorList>
            <person name="MacLean D."/>
        </authorList>
    </citation>
    <scope>NUCLEOTIDE SEQUENCE</scope>
</reference>
<dbReference type="HOGENOM" id="CLU_3000386_0_0_1"/>
<proteinExistence type="predicted"/>